<evidence type="ECO:0000256" key="15">
    <source>
        <dbReference type="HAMAP-Rule" id="MF_00103"/>
    </source>
</evidence>
<dbReference type="SUPFAM" id="SSF81624">
    <property type="entry name" value="N-terminal domain of MutM-like DNA repair proteins"/>
    <property type="match status" value="1"/>
</dbReference>
<evidence type="ECO:0000256" key="12">
    <source>
        <dbReference type="ARBA" id="ARBA00023268"/>
    </source>
</evidence>
<dbReference type="Pfam" id="PF06827">
    <property type="entry name" value="zf-FPG_IleRS"/>
    <property type="match status" value="1"/>
</dbReference>
<sequence length="280" mass="31412">MPELPEVETVRAGLESLVIPSAVERVDVVDVRGLRPTGGSEEARVFEATLTGRQFTAINRRGKYLWFVLDDGTAMLAHLGMSGQFRVVDREAPRHRHTRVVIGLGDDRDLRFLDQRTFGGLTLAPLIDGVPGPVAHIAPDPFEDSFDVDEVARRLRARRSTVKRSLLDQTLVSGVGNIYVDETLWRARRHPETPCSRLSQRKAVELLETAREVMSEAITQGGTSFDALYVDVNGESGYFDRSLDAYGREGLPCKRCGTPMVREHFMNRSSFRCPRCQQLR</sequence>
<dbReference type="PROSITE" id="PS51066">
    <property type="entry name" value="ZF_FPG_2"/>
    <property type="match status" value="1"/>
</dbReference>
<keyword evidence="7 15" id="KW-0378">Hydrolase</keyword>
<comment type="caution">
    <text evidence="18">The sequence shown here is derived from an EMBL/GenBank/DDBJ whole genome shotgun (WGS) entry which is preliminary data.</text>
</comment>
<proteinExistence type="inferred from homology"/>
<evidence type="ECO:0000259" key="17">
    <source>
        <dbReference type="PROSITE" id="PS51068"/>
    </source>
</evidence>
<dbReference type="GO" id="GO:0034039">
    <property type="term" value="F:8-oxo-7,8-dihydroguanine DNA N-glycosylase activity"/>
    <property type="evidence" value="ECO:0007669"/>
    <property type="project" value="TreeGrafter"/>
</dbReference>
<dbReference type="NCBIfam" id="NF002211">
    <property type="entry name" value="PRK01103.1"/>
    <property type="match status" value="1"/>
</dbReference>
<evidence type="ECO:0000256" key="2">
    <source>
        <dbReference type="ARBA" id="ARBA00009409"/>
    </source>
</evidence>
<gene>
    <name evidence="15" type="primary">mutM</name>
    <name evidence="15" type="synonym">fpg</name>
    <name evidence="18" type="ORF">CHT91_02155</name>
</gene>
<dbReference type="SMART" id="SM00898">
    <property type="entry name" value="Fapy_DNA_glyco"/>
    <property type="match status" value="1"/>
</dbReference>
<dbReference type="FunFam" id="1.10.8.50:FF:000003">
    <property type="entry name" value="Formamidopyrimidine-DNA glycosylase"/>
    <property type="match status" value="1"/>
</dbReference>
<comment type="subunit">
    <text evidence="3 15">Monomer.</text>
</comment>
<dbReference type="GO" id="GO:0006284">
    <property type="term" value="P:base-excision repair"/>
    <property type="evidence" value="ECO:0007669"/>
    <property type="project" value="InterPro"/>
</dbReference>
<protein>
    <recommendedName>
        <fullName evidence="15">Formamidopyrimidine-DNA glycosylase</fullName>
        <shortName evidence="15">Fapy-DNA glycosylase</shortName>
        <ecNumber evidence="15">3.2.2.23</ecNumber>
    </recommendedName>
    <alternativeName>
        <fullName evidence="15">DNA-(apurinic or apyrimidinic site) lyase MutM</fullName>
        <shortName evidence="15">AP lyase MutM</shortName>
        <ecNumber evidence="15">4.2.99.18</ecNumber>
    </alternativeName>
</protein>
<dbReference type="PANTHER" id="PTHR22993:SF9">
    <property type="entry name" value="FORMAMIDOPYRIMIDINE-DNA GLYCOSYLASE"/>
    <property type="match status" value="1"/>
</dbReference>
<dbReference type="InterPro" id="IPR020629">
    <property type="entry name" value="FPG_Glyclase"/>
</dbReference>
<evidence type="ECO:0000256" key="7">
    <source>
        <dbReference type="ARBA" id="ARBA00022801"/>
    </source>
</evidence>
<keyword evidence="4 15" id="KW-0479">Metal-binding</keyword>
<dbReference type="EC" id="4.2.99.18" evidence="15"/>
<evidence type="ECO:0000256" key="9">
    <source>
        <dbReference type="ARBA" id="ARBA00023125"/>
    </source>
</evidence>
<feature type="active site" description="Proton donor" evidence="15">
    <location>
        <position position="3"/>
    </location>
</feature>
<dbReference type="EMBL" id="NOWI01000002">
    <property type="protein sequence ID" value="RFT46381.1"/>
    <property type="molecule type" value="Genomic_DNA"/>
</dbReference>
<comment type="catalytic activity">
    <reaction evidence="14 15">
        <text>2'-deoxyribonucleotide-(2'-deoxyribose 5'-phosphate)-2'-deoxyribonucleotide-DNA = a 3'-end 2'-deoxyribonucleotide-(2,3-dehydro-2,3-deoxyribose 5'-phosphate)-DNA + a 5'-end 5'-phospho-2'-deoxyribonucleoside-DNA + H(+)</text>
        <dbReference type="Rhea" id="RHEA:66592"/>
        <dbReference type="Rhea" id="RHEA-COMP:13180"/>
        <dbReference type="Rhea" id="RHEA-COMP:16897"/>
        <dbReference type="Rhea" id="RHEA-COMP:17067"/>
        <dbReference type="ChEBI" id="CHEBI:15378"/>
        <dbReference type="ChEBI" id="CHEBI:136412"/>
        <dbReference type="ChEBI" id="CHEBI:157695"/>
        <dbReference type="ChEBI" id="CHEBI:167181"/>
        <dbReference type="EC" id="4.2.99.18"/>
    </reaction>
</comment>
<dbReference type="GO" id="GO:0003684">
    <property type="term" value="F:damaged DNA binding"/>
    <property type="evidence" value="ECO:0007669"/>
    <property type="project" value="InterPro"/>
</dbReference>
<name>A0A3E2DLX9_9ACTN</name>
<dbReference type="InterPro" id="IPR035937">
    <property type="entry name" value="FPG_N"/>
</dbReference>
<keyword evidence="12 15" id="KW-0511">Multifunctional enzyme</keyword>
<evidence type="ECO:0000256" key="5">
    <source>
        <dbReference type="ARBA" id="ARBA00022763"/>
    </source>
</evidence>
<dbReference type="InterPro" id="IPR000214">
    <property type="entry name" value="Znf_DNA_glyclase/AP_lyase"/>
</dbReference>
<dbReference type="EC" id="3.2.2.23" evidence="15"/>
<dbReference type="AlphaFoldDB" id="A0A3E2DLX9"/>
<dbReference type="Pfam" id="PF06831">
    <property type="entry name" value="H2TH"/>
    <property type="match status" value="1"/>
</dbReference>
<dbReference type="CDD" id="cd08966">
    <property type="entry name" value="EcFpg-like_N"/>
    <property type="match status" value="1"/>
</dbReference>
<evidence type="ECO:0000256" key="4">
    <source>
        <dbReference type="ARBA" id="ARBA00022723"/>
    </source>
</evidence>
<dbReference type="GO" id="GO:0008270">
    <property type="term" value="F:zinc ion binding"/>
    <property type="evidence" value="ECO:0007669"/>
    <property type="project" value="UniProtKB-UniRule"/>
</dbReference>
<evidence type="ECO:0000256" key="10">
    <source>
        <dbReference type="ARBA" id="ARBA00023204"/>
    </source>
</evidence>
<evidence type="ECO:0000256" key="8">
    <source>
        <dbReference type="ARBA" id="ARBA00022833"/>
    </source>
</evidence>
<dbReference type="Gene3D" id="1.10.8.50">
    <property type="match status" value="1"/>
</dbReference>
<dbReference type="GO" id="GO:0140078">
    <property type="term" value="F:class I DNA-(apurinic or apyrimidinic site) endonuclease activity"/>
    <property type="evidence" value="ECO:0007669"/>
    <property type="project" value="UniProtKB-EC"/>
</dbReference>
<evidence type="ECO:0000259" key="16">
    <source>
        <dbReference type="PROSITE" id="PS51066"/>
    </source>
</evidence>
<evidence type="ECO:0000256" key="11">
    <source>
        <dbReference type="ARBA" id="ARBA00023239"/>
    </source>
</evidence>
<comment type="function">
    <text evidence="15">Involved in base excision repair of DNA damaged by oxidation or by mutagenic agents. Acts as DNA glycosylase that recognizes and removes damaged bases. Has a preference for oxidized purines, such as 7,8-dihydro-8-oxoguanine (8-oxoG). Has AP (apurinic/apyrimidinic) lyase activity and introduces nicks in the DNA strand. Cleaves the DNA backbone by beta-delta elimination to generate a single-strand break at the site of the removed base with both 3'- and 5'-phosphates.</text>
</comment>
<evidence type="ECO:0000256" key="1">
    <source>
        <dbReference type="ARBA" id="ARBA00001668"/>
    </source>
</evidence>
<feature type="binding site" evidence="15">
    <location>
        <position position="158"/>
    </location>
    <ligand>
        <name>DNA</name>
        <dbReference type="ChEBI" id="CHEBI:16991"/>
    </ligand>
</feature>
<dbReference type="InterPro" id="IPR012319">
    <property type="entry name" value="FPG_cat"/>
</dbReference>
<dbReference type="Pfam" id="PF01149">
    <property type="entry name" value="Fapy_DNA_glyco"/>
    <property type="match status" value="1"/>
</dbReference>
<reference evidence="18 19" key="1">
    <citation type="submission" date="2017-07" db="EMBL/GenBank/DDBJ databases">
        <authorList>
            <person name="Sun Z.S."/>
            <person name="Albrecht U."/>
            <person name="Echele G."/>
            <person name="Lee C.C."/>
        </authorList>
    </citation>
    <scope>NUCLEOTIDE SEQUENCE [LARGE SCALE GENOMIC DNA]</scope>
    <source>
        <strain evidence="18 19">P16-029</strain>
    </source>
</reference>
<keyword evidence="9 15" id="KW-0238">DNA-binding</keyword>
<dbReference type="InterPro" id="IPR010979">
    <property type="entry name" value="Ribosomal_uS13-like_H2TH"/>
</dbReference>
<dbReference type="GO" id="GO:0006979">
    <property type="term" value="P:response to oxidative stress"/>
    <property type="evidence" value="ECO:0007669"/>
    <property type="project" value="UniProtKB-ARBA"/>
</dbReference>
<evidence type="ECO:0000256" key="14">
    <source>
        <dbReference type="ARBA" id="ARBA00044632"/>
    </source>
</evidence>
<dbReference type="SUPFAM" id="SSF57716">
    <property type="entry name" value="Glucocorticoid receptor-like (DNA-binding domain)"/>
    <property type="match status" value="1"/>
</dbReference>
<keyword evidence="10 15" id="KW-0234">DNA repair</keyword>
<dbReference type="PROSITE" id="PS51068">
    <property type="entry name" value="FPG_CAT"/>
    <property type="match status" value="1"/>
</dbReference>
<accession>A0A3E2DLX9</accession>
<evidence type="ECO:0000313" key="18">
    <source>
        <dbReference type="EMBL" id="RFT46381.1"/>
    </source>
</evidence>
<feature type="active site" description="Proton donor; for beta-elimination activity" evidence="15">
    <location>
        <position position="63"/>
    </location>
</feature>
<feature type="active site" description="Proton donor; for delta-elimination activity" evidence="15">
    <location>
        <position position="268"/>
    </location>
</feature>
<feature type="binding site" evidence="15">
    <location>
        <position position="97"/>
    </location>
    <ligand>
        <name>DNA</name>
        <dbReference type="ChEBI" id="CHEBI:16991"/>
    </ligand>
</feature>
<dbReference type="SMART" id="SM01232">
    <property type="entry name" value="H2TH"/>
    <property type="match status" value="1"/>
</dbReference>
<keyword evidence="6 15" id="KW-0863">Zinc-finger</keyword>
<dbReference type="NCBIfam" id="TIGR00577">
    <property type="entry name" value="fpg"/>
    <property type="match status" value="1"/>
</dbReference>
<feature type="active site" description="Schiff-base intermediate with DNA" evidence="15">
    <location>
        <position position="2"/>
    </location>
</feature>
<organism evidence="18 19">
    <name type="scientific">Cutibacterium avidum</name>
    <dbReference type="NCBI Taxonomy" id="33010"/>
    <lineage>
        <taxon>Bacteria</taxon>
        <taxon>Bacillati</taxon>
        <taxon>Actinomycetota</taxon>
        <taxon>Actinomycetes</taxon>
        <taxon>Propionibacteriales</taxon>
        <taxon>Propionibacteriaceae</taxon>
        <taxon>Cutibacterium</taxon>
    </lineage>
</organism>
<comment type="similarity">
    <text evidence="2 15">Belongs to the FPG family.</text>
</comment>
<evidence type="ECO:0000313" key="19">
    <source>
        <dbReference type="Proteomes" id="UP000259211"/>
    </source>
</evidence>
<comment type="cofactor">
    <cofactor evidence="15">
        <name>Zn(2+)</name>
        <dbReference type="ChEBI" id="CHEBI:29105"/>
    </cofactor>
    <text evidence="15">Binds 1 zinc ion per subunit.</text>
</comment>
<keyword evidence="11 15" id="KW-0456">Lyase</keyword>
<feature type="domain" description="Formamidopyrimidine-DNA glycosylase catalytic" evidence="17">
    <location>
        <begin position="2"/>
        <end position="119"/>
    </location>
</feature>
<keyword evidence="8 15" id="KW-0862">Zinc</keyword>
<evidence type="ECO:0000256" key="6">
    <source>
        <dbReference type="ARBA" id="ARBA00022771"/>
    </source>
</evidence>
<dbReference type="Proteomes" id="UP000259211">
    <property type="component" value="Unassembled WGS sequence"/>
</dbReference>
<evidence type="ECO:0000256" key="13">
    <source>
        <dbReference type="ARBA" id="ARBA00023295"/>
    </source>
</evidence>
<keyword evidence="13 15" id="KW-0326">Glycosidase</keyword>
<dbReference type="Gene3D" id="3.20.190.10">
    <property type="entry name" value="MutM-like, N-terminal"/>
    <property type="match status" value="1"/>
</dbReference>
<dbReference type="InterPro" id="IPR015886">
    <property type="entry name" value="H2TH_FPG"/>
</dbReference>
<dbReference type="GO" id="GO:0003690">
    <property type="term" value="F:double-stranded DNA binding"/>
    <property type="evidence" value="ECO:0007669"/>
    <property type="project" value="UniProtKB-ARBA"/>
</dbReference>
<dbReference type="HAMAP" id="MF_00103">
    <property type="entry name" value="Fapy_DNA_glycosyl"/>
    <property type="match status" value="1"/>
</dbReference>
<feature type="domain" description="FPG-type" evidence="16">
    <location>
        <begin position="244"/>
        <end position="278"/>
    </location>
</feature>
<keyword evidence="5 15" id="KW-0227">DNA damage</keyword>
<dbReference type="RefSeq" id="WP_063279604.1">
    <property type="nucleotide sequence ID" value="NZ_JAHDUC010000016.1"/>
</dbReference>
<dbReference type="InterPro" id="IPR010663">
    <property type="entry name" value="Znf_FPG/IleRS"/>
</dbReference>
<evidence type="ECO:0000256" key="3">
    <source>
        <dbReference type="ARBA" id="ARBA00011245"/>
    </source>
</evidence>
<dbReference type="SUPFAM" id="SSF46946">
    <property type="entry name" value="S13-like H2TH domain"/>
    <property type="match status" value="1"/>
</dbReference>
<feature type="binding site" evidence="15">
    <location>
        <position position="116"/>
    </location>
    <ligand>
        <name>DNA</name>
        <dbReference type="ChEBI" id="CHEBI:16991"/>
    </ligand>
</feature>
<dbReference type="PANTHER" id="PTHR22993">
    <property type="entry name" value="FORMAMIDOPYRIMIDINE-DNA GLYCOSYLASE"/>
    <property type="match status" value="1"/>
</dbReference>
<comment type="catalytic activity">
    <reaction evidence="1 15">
        <text>Hydrolysis of DNA containing ring-opened 7-methylguanine residues, releasing 2,6-diamino-4-hydroxy-5-(N-methyl)formamidopyrimidine.</text>
        <dbReference type="EC" id="3.2.2.23"/>
    </reaction>
</comment>